<evidence type="ECO:0000313" key="3">
    <source>
        <dbReference type="EMBL" id="PCH40150.1"/>
    </source>
</evidence>
<feature type="transmembrane region" description="Helical" evidence="2">
    <location>
        <begin position="255"/>
        <end position="273"/>
    </location>
</feature>
<keyword evidence="2" id="KW-0472">Membrane</keyword>
<keyword evidence="2" id="KW-1133">Transmembrane helix</keyword>
<dbReference type="AlphaFoldDB" id="A0A2H3JD27"/>
<dbReference type="Proteomes" id="UP000218811">
    <property type="component" value="Unassembled WGS sequence"/>
</dbReference>
<evidence type="ECO:0000256" key="1">
    <source>
        <dbReference type="SAM" id="MobiDB-lite"/>
    </source>
</evidence>
<dbReference type="OrthoDB" id="2626017at2759"/>
<name>A0A2H3JD27_WOLCO</name>
<dbReference type="OMA" id="FLFEPIC"/>
<feature type="transmembrane region" description="Helical" evidence="2">
    <location>
        <begin position="183"/>
        <end position="204"/>
    </location>
</feature>
<evidence type="ECO:0000313" key="4">
    <source>
        <dbReference type="Proteomes" id="UP000218811"/>
    </source>
</evidence>
<sequence>MSGNSTNSTSGANSTDSGNQTIVLPPSLDLPAHLSAQKYFFVCTLTVAAWDVLVLTPRTWRLMKTRGWPILKIIYYFLRLYVPAEFTIVGVAFFDTAWTMDRCYKFYLFEPICTAILLAITSFVHCYRIWAIYEKSRSVLHGMGSLYVIQIVVTAICCGFYRATPLLEGQGCIAEPKARWVGIYWLSATMLYSASLFMAVRRAYRSWKLKHVNLWKLMLRDGLNLYLAVWLVNAVNMFFWFIIKPTGDDDPIRTIVTSMAAVLTASMTMRIILSVRGPLAGGGRYAGTKVTRSTGTARSRGAGVTTNPVLSIQQPGQPATYTVPLGGTESKTGEWQAEDGKSSVTGEREKADIYAISAAQDVDADDVDIIEAPKGPELEGMHIQIKTETHLEMHDDNSQSEKE</sequence>
<accession>A0A2H3JD27</accession>
<organism evidence="3 4">
    <name type="scientific">Wolfiporia cocos (strain MD-104)</name>
    <name type="common">Brown rot fungus</name>
    <dbReference type="NCBI Taxonomy" id="742152"/>
    <lineage>
        <taxon>Eukaryota</taxon>
        <taxon>Fungi</taxon>
        <taxon>Dikarya</taxon>
        <taxon>Basidiomycota</taxon>
        <taxon>Agaricomycotina</taxon>
        <taxon>Agaricomycetes</taxon>
        <taxon>Polyporales</taxon>
        <taxon>Phaeolaceae</taxon>
        <taxon>Wolfiporia</taxon>
    </lineage>
</organism>
<feature type="transmembrane region" description="Helical" evidence="2">
    <location>
        <begin position="106"/>
        <end position="127"/>
    </location>
</feature>
<feature type="transmembrane region" description="Helical" evidence="2">
    <location>
        <begin position="36"/>
        <end position="55"/>
    </location>
</feature>
<reference evidence="3 4" key="1">
    <citation type="journal article" date="2012" name="Science">
        <title>The Paleozoic origin of enzymatic lignin decomposition reconstructed from 31 fungal genomes.</title>
        <authorList>
            <person name="Floudas D."/>
            <person name="Binder M."/>
            <person name="Riley R."/>
            <person name="Barry K."/>
            <person name="Blanchette R.A."/>
            <person name="Henrissat B."/>
            <person name="Martinez A.T."/>
            <person name="Otillar R."/>
            <person name="Spatafora J.W."/>
            <person name="Yadav J.S."/>
            <person name="Aerts A."/>
            <person name="Benoit I."/>
            <person name="Boyd A."/>
            <person name="Carlson A."/>
            <person name="Copeland A."/>
            <person name="Coutinho P.M."/>
            <person name="de Vries R.P."/>
            <person name="Ferreira P."/>
            <person name="Findley K."/>
            <person name="Foster B."/>
            <person name="Gaskell J."/>
            <person name="Glotzer D."/>
            <person name="Gorecki P."/>
            <person name="Heitman J."/>
            <person name="Hesse C."/>
            <person name="Hori C."/>
            <person name="Igarashi K."/>
            <person name="Jurgens J.A."/>
            <person name="Kallen N."/>
            <person name="Kersten P."/>
            <person name="Kohler A."/>
            <person name="Kuees U."/>
            <person name="Kumar T.K.A."/>
            <person name="Kuo A."/>
            <person name="LaButti K."/>
            <person name="Larrondo L.F."/>
            <person name="Lindquist E."/>
            <person name="Ling A."/>
            <person name="Lombard V."/>
            <person name="Lucas S."/>
            <person name="Lundell T."/>
            <person name="Martin R."/>
            <person name="McLaughlin D.J."/>
            <person name="Morgenstern I."/>
            <person name="Morin E."/>
            <person name="Murat C."/>
            <person name="Nagy L.G."/>
            <person name="Nolan M."/>
            <person name="Ohm R.A."/>
            <person name="Patyshakuliyeva A."/>
            <person name="Rokas A."/>
            <person name="Ruiz-Duenas F.J."/>
            <person name="Sabat G."/>
            <person name="Salamov A."/>
            <person name="Samejima M."/>
            <person name="Schmutz J."/>
            <person name="Slot J.C."/>
            <person name="St John F."/>
            <person name="Stenlid J."/>
            <person name="Sun H."/>
            <person name="Sun S."/>
            <person name="Syed K."/>
            <person name="Tsang A."/>
            <person name="Wiebenga A."/>
            <person name="Young D."/>
            <person name="Pisabarro A."/>
            <person name="Eastwood D.C."/>
            <person name="Martin F."/>
            <person name="Cullen D."/>
            <person name="Grigoriev I.V."/>
            <person name="Hibbett D.S."/>
        </authorList>
    </citation>
    <scope>NUCLEOTIDE SEQUENCE [LARGE SCALE GENOMIC DNA]</scope>
    <source>
        <strain evidence="3 4">MD-104</strain>
    </source>
</reference>
<protein>
    <submittedName>
        <fullName evidence="3">Uncharacterized protein</fullName>
    </submittedName>
</protein>
<feature type="transmembrane region" description="Helical" evidence="2">
    <location>
        <begin position="76"/>
        <end position="94"/>
    </location>
</feature>
<evidence type="ECO:0000256" key="2">
    <source>
        <dbReference type="SAM" id="Phobius"/>
    </source>
</evidence>
<feature type="transmembrane region" description="Helical" evidence="2">
    <location>
        <begin position="225"/>
        <end position="243"/>
    </location>
</feature>
<feature type="region of interest" description="Disordered" evidence="1">
    <location>
        <begin position="327"/>
        <end position="346"/>
    </location>
</feature>
<gene>
    <name evidence="3" type="ORF">WOLCODRAFT_136688</name>
</gene>
<feature type="transmembrane region" description="Helical" evidence="2">
    <location>
        <begin position="139"/>
        <end position="163"/>
    </location>
</feature>
<dbReference type="STRING" id="742152.A0A2H3JD27"/>
<keyword evidence="2" id="KW-0812">Transmembrane</keyword>
<dbReference type="EMBL" id="KB468053">
    <property type="protein sequence ID" value="PCH40150.1"/>
    <property type="molecule type" value="Genomic_DNA"/>
</dbReference>
<keyword evidence="4" id="KW-1185">Reference proteome</keyword>
<proteinExistence type="predicted"/>